<feature type="transmembrane region" description="Helical" evidence="7">
    <location>
        <begin position="219"/>
        <end position="244"/>
    </location>
</feature>
<dbReference type="InterPro" id="IPR002010">
    <property type="entry name" value="T3SS_IM_R"/>
</dbReference>
<sequence length="258" mass="25879">MSEAEFLARLPSLAFAAVLLFARMGAATMVLPGLGESEIPARVRLLLGLALVPLLLPVLGDVLPAEPPGVPALLRLLVLEVLTGLWLGGLARVASLALAAGLQVVAIVMGIASVLAPDTQMGAQAAVLGRLGSLATAVLLFSTGLYAVPLQALAGSYAVLPPGAPWPAGEAAEAWLAAGAGMLELALRLAAPFVLAGFLVNLASGLLSRVAPQVQVNVLVAPGQILGGMALLAILAGPLLAAFLDALRQGWASLPGLG</sequence>
<keyword evidence="3" id="KW-1003">Cell membrane</keyword>
<organism evidence="8 9">
    <name type="scientific">Roseomonas elaeocarpi</name>
    <dbReference type="NCBI Taxonomy" id="907779"/>
    <lineage>
        <taxon>Bacteria</taxon>
        <taxon>Pseudomonadati</taxon>
        <taxon>Pseudomonadota</taxon>
        <taxon>Alphaproteobacteria</taxon>
        <taxon>Acetobacterales</taxon>
        <taxon>Roseomonadaceae</taxon>
        <taxon>Roseomonas</taxon>
    </lineage>
</organism>
<dbReference type="EMBL" id="JBHLUN010000006">
    <property type="protein sequence ID" value="MFC0408519.1"/>
    <property type="molecule type" value="Genomic_DNA"/>
</dbReference>
<comment type="caution">
    <text evidence="8">The sequence shown here is derived from an EMBL/GenBank/DDBJ whole genome shotgun (WGS) entry which is preliminary data.</text>
</comment>
<keyword evidence="9" id="KW-1185">Reference proteome</keyword>
<feature type="transmembrane region" description="Helical" evidence="7">
    <location>
        <begin position="12"/>
        <end position="31"/>
    </location>
</feature>
<evidence type="ECO:0000256" key="2">
    <source>
        <dbReference type="ARBA" id="ARBA00009772"/>
    </source>
</evidence>
<dbReference type="PANTHER" id="PTHR30065">
    <property type="entry name" value="FLAGELLAR BIOSYNTHETIC PROTEIN FLIR"/>
    <property type="match status" value="1"/>
</dbReference>
<keyword evidence="6 7" id="KW-0472">Membrane</keyword>
<protein>
    <submittedName>
        <fullName evidence="8">Flagellar biosynthetic protein FliR</fullName>
    </submittedName>
</protein>
<keyword evidence="8" id="KW-0969">Cilium</keyword>
<accession>A0ABV6JS20</accession>
<keyword evidence="8" id="KW-0966">Cell projection</keyword>
<dbReference type="Pfam" id="PF01311">
    <property type="entry name" value="Bac_export_1"/>
    <property type="match status" value="1"/>
</dbReference>
<evidence type="ECO:0000256" key="5">
    <source>
        <dbReference type="ARBA" id="ARBA00022989"/>
    </source>
</evidence>
<dbReference type="RefSeq" id="WP_377044270.1">
    <property type="nucleotide sequence ID" value="NZ_JBHLUN010000006.1"/>
</dbReference>
<evidence type="ECO:0000256" key="1">
    <source>
        <dbReference type="ARBA" id="ARBA00004651"/>
    </source>
</evidence>
<evidence type="ECO:0000256" key="6">
    <source>
        <dbReference type="ARBA" id="ARBA00023136"/>
    </source>
</evidence>
<comment type="similarity">
    <text evidence="2">Belongs to the FliR/MopE/SpaR family.</text>
</comment>
<keyword evidence="4 7" id="KW-0812">Transmembrane</keyword>
<evidence type="ECO:0000256" key="4">
    <source>
        <dbReference type="ARBA" id="ARBA00022692"/>
    </source>
</evidence>
<comment type="subcellular location">
    <subcellularLocation>
        <location evidence="1">Cell membrane</location>
        <topology evidence="1">Multi-pass membrane protein</topology>
    </subcellularLocation>
</comment>
<evidence type="ECO:0000256" key="3">
    <source>
        <dbReference type="ARBA" id="ARBA00022475"/>
    </source>
</evidence>
<gene>
    <name evidence="8" type="ORF">ACFFGY_09690</name>
</gene>
<feature type="transmembrane region" description="Helical" evidence="7">
    <location>
        <begin position="185"/>
        <end position="207"/>
    </location>
</feature>
<dbReference type="Proteomes" id="UP001589865">
    <property type="component" value="Unassembled WGS sequence"/>
</dbReference>
<dbReference type="PANTHER" id="PTHR30065:SF8">
    <property type="entry name" value="FLAGELLAR BIOSYNTHETIC PROTEIN FLIR"/>
    <property type="match status" value="1"/>
</dbReference>
<evidence type="ECO:0000256" key="7">
    <source>
        <dbReference type="SAM" id="Phobius"/>
    </source>
</evidence>
<evidence type="ECO:0000313" key="8">
    <source>
        <dbReference type="EMBL" id="MFC0408519.1"/>
    </source>
</evidence>
<name>A0ABV6JS20_9PROT</name>
<keyword evidence="8" id="KW-0282">Flagellum</keyword>
<reference evidence="8 9" key="1">
    <citation type="submission" date="2024-09" db="EMBL/GenBank/DDBJ databases">
        <authorList>
            <person name="Sun Q."/>
            <person name="Mori K."/>
        </authorList>
    </citation>
    <scope>NUCLEOTIDE SEQUENCE [LARGE SCALE GENOMIC DNA]</scope>
    <source>
        <strain evidence="8 9">TBRC 5777</strain>
    </source>
</reference>
<evidence type="ECO:0000313" key="9">
    <source>
        <dbReference type="Proteomes" id="UP001589865"/>
    </source>
</evidence>
<feature type="transmembrane region" description="Helical" evidence="7">
    <location>
        <begin position="96"/>
        <end position="115"/>
    </location>
</feature>
<feature type="transmembrane region" description="Helical" evidence="7">
    <location>
        <begin position="127"/>
        <end position="148"/>
    </location>
</feature>
<dbReference type="PRINTS" id="PR00953">
    <property type="entry name" value="TYPE3IMRPROT"/>
</dbReference>
<keyword evidence="5 7" id="KW-1133">Transmembrane helix</keyword>
<proteinExistence type="inferred from homology"/>
<feature type="transmembrane region" description="Helical" evidence="7">
    <location>
        <begin position="43"/>
        <end position="60"/>
    </location>
</feature>